<dbReference type="Proteomes" id="UP001149860">
    <property type="component" value="Chromosome"/>
</dbReference>
<evidence type="ECO:0000313" key="1">
    <source>
        <dbReference type="EMBL" id="XFD39435.1"/>
    </source>
</evidence>
<name>A0ACD5DER7_9LACO</name>
<keyword evidence="2" id="KW-1185">Reference proteome</keyword>
<protein>
    <submittedName>
        <fullName evidence="1">DNA starvation/stationary phase protection protein</fullName>
    </submittedName>
</protein>
<dbReference type="EMBL" id="CP168151">
    <property type="protein sequence ID" value="XFD39435.1"/>
    <property type="molecule type" value="Genomic_DNA"/>
</dbReference>
<sequence>MTTITEKWQAEQAQSEIDHHTPTAGAMTGHILANLRKLSTKLIQFNLYIKGSNYQSDQQLISEFRTAIDNEFISIGNRLIEWNEKPASTTAEFEEYSMITEAGENKYLSADEMLSMIVADIQTSQMFIGRAIKLSNNEEKFSLASNITNLQSIMNSYNRKFQARLGNEPLEGYLDEDEDDKED</sequence>
<reference evidence="1" key="1">
    <citation type="submission" date="2024-08" db="EMBL/GenBank/DDBJ databases">
        <title>Lentilactobacillus sp. nov., isolated from tree bark.</title>
        <authorList>
            <person name="Phuengjayaem S."/>
            <person name="Tanasupawat S."/>
        </authorList>
    </citation>
    <scope>NUCLEOTIDE SEQUENCE</scope>
    <source>
        <strain evidence="1">SPB1-3</strain>
    </source>
</reference>
<organism evidence="1 2">
    <name type="scientific">Lentilactobacillus terminaliae</name>
    <dbReference type="NCBI Taxonomy" id="3003483"/>
    <lineage>
        <taxon>Bacteria</taxon>
        <taxon>Bacillati</taxon>
        <taxon>Bacillota</taxon>
        <taxon>Bacilli</taxon>
        <taxon>Lactobacillales</taxon>
        <taxon>Lactobacillaceae</taxon>
        <taxon>Lentilactobacillus</taxon>
    </lineage>
</organism>
<gene>
    <name evidence="1" type="ORF">O0236_008525</name>
</gene>
<accession>A0ACD5DER7</accession>
<evidence type="ECO:0000313" key="2">
    <source>
        <dbReference type="Proteomes" id="UP001149860"/>
    </source>
</evidence>
<proteinExistence type="predicted"/>